<dbReference type="Proteomes" id="UP000823877">
    <property type="component" value="Unassembled WGS sequence"/>
</dbReference>
<dbReference type="HAMAP" id="MF_01151">
    <property type="entry name" value="GrpE"/>
    <property type="match status" value="1"/>
</dbReference>
<dbReference type="PANTHER" id="PTHR21237">
    <property type="entry name" value="GRPE PROTEIN"/>
    <property type="match status" value="1"/>
</dbReference>
<organism evidence="13 14">
    <name type="scientific">Candidatus Eubacterium faecale</name>
    <dbReference type="NCBI Taxonomy" id="2838568"/>
    <lineage>
        <taxon>Bacteria</taxon>
        <taxon>Bacillati</taxon>
        <taxon>Bacillota</taxon>
        <taxon>Clostridia</taxon>
        <taxon>Eubacteriales</taxon>
        <taxon>Eubacteriaceae</taxon>
        <taxon>Eubacterium</taxon>
    </lineage>
</organism>
<comment type="subcellular location">
    <subcellularLocation>
        <location evidence="1 10">Cytoplasm</location>
    </subcellularLocation>
</comment>
<dbReference type="NCBIfam" id="NF010757">
    <property type="entry name" value="PRK14160.1"/>
    <property type="match status" value="1"/>
</dbReference>
<feature type="region of interest" description="Disordered" evidence="12">
    <location>
        <begin position="1"/>
        <end position="56"/>
    </location>
</feature>
<evidence type="ECO:0000256" key="5">
    <source>
        <dbReference type="ARBA" id="ARBA00023016"/>
    </source>
</evidence>
<dbReference type="Pfam" id="PF01025">
    <property type="entry name" value="GrpE"/>
    <property type="match status" value="1"/>
</dbReference>
<dbReference type="GO" id="GO:0051087">
    <property type="term" value="F:protein-folding chaperone binding"/>
    <property type="evidence" value="ECO:0007669"/>
    <property type="project" value="InterPro"/>
</dbReference>
<comment type="caution">
    <text evidence="13">The sequence shown here is derived from an EMBL/GenBank/DDBJ whole genome shotgun (WGS) entry which is preliminary data.</text>
</comment>
<evidence type="ECO:0000256" key="1">
    <source>
        <dbReference type="ARBA" id="ARBA00004496"/>
    </source>
</evidence>
<comment type="subunit">
    <text evidence="3 10">Homodimer.</text>
</comment>
<accession>A0A9D2MI65</accession>
<dbReference type="AlphaFoldDB" id="A0A9D2MI65"/>
<dbReference type="GO" id="GO:0000774">
    <property type="term" value="F:adenyl-nucleotide exchange factor activity"/>
    <property type="evidence" value="ECO:0007669"/>
    <property type="project" value="InterPro"/>
</dbReference>
<comment type="function">
    <text evidence="7 10">Participates actively in the response to hyperosmotic and heat shock by preventing the aggregation of stress-denatured proteins, in association with DnaK and GrpE. It is the nucleotide exchange factor for DnaK and may function as a thermosensor. Unfolded proteins bind initially to DnaJ; upon interaction with the DnaJ-bound protein, DnaK hydrolyzes its bound ATP, resulting in the formation of a stable complex. GrpE releases ADP from DnaK; ATP binding to DnaK triggers the release of the substrate protein, thus completing the reaction cycle. Several rounds of ATP-dependent interactions between DnaJ, DnaK and GrpE are required for fully efficient folding.</text>
</comment>
<sequence>MNKKDKETEKKPKQKAEAENPKKQKEDTKAKEPQGNEEEKKEDPLQQELDETKERLLRLSAEYSNYKRRSEKEKQETYVYAKAETIKELLPVIDNLERALANETKDYDALKKGVEMTFSNLSAILQKLGIEVFGEPGETFDPNLHNAVMHVEDENYKTGEIVDVFQKGYKIGDKIVRPAMVKSAN</sequence>
<evidence type="ECO:0000256" key="10">
    <source>
        <dbReference type="HAMAP-Rule" id="MF_01151"/>
    </source>
</evidence>
<dbReference type="NCBIfam" id="NF010738">
    <property type="entry name" value="PRK14140.1"/>
    <property type="match status" value="1"/>
</dbReference>
<dbReference type="PANTHER" id="PTHR21237:SF23">
    <property type="entry name" value="GRPE PROTEIN HOMOLOG, MITOCHONDRIAL"/>
    <property type="match status" value="1"/>
</dbReference>
<keyword evidence="6 10" id="KW-0143">Chaperone</keyword>
<evidence type="ECO:0000313" key="13">
    <source>
        <dbReference type="EMBL" id="HJB75052.1"/>
    </source>
</evidence>
<dbReference type="GO" id="GO:0005737">
    <property type="term" value="C:cytoplasm"/>
    <property type="evidence" value="ECO:0007669"/>
    <property type="project" value="UniProtKB-SubCell"/>
</dbReference>
<dbReference type="SUPFAM" id="SSF58014">
    <property type="entry name" value="Coiled-coil domain of nucleotide exchange factor GrpE"/>
    <property type="match status" value="1"/>
</dbReference>
<evidence type="ECO:0000256" key="12">
    <source>
        <dbReference type="SAM" id="MobiDB-lite"/>
    </source>
</evidence>
<dbReference type="Gene3D" id="3.90.20.20">
    <property type="match status" value="1"/>
</dbReference>
<dbReference type="CDD" id="cd00446">
    <property type="entry name" value="GrpE"/>
    <property type="match status" value="1"/>
</dbReference>
<dbReference type="InterPro" id="IPR013805">
    <property type="entry name" value="GrpE_CC"/>
</dbReference>
<dbReference type="GO" id="GO:0051082">
    <property type="term" value="F:unfolded protein binding"/>
    <property type="evidence" value="ECO:0007669"/>
    <property type="project" value="TreeGrafter"/>
</dbReference>
<dbReference type="SUPFAM" id="SSF51064">
    <property type="entry name" value="Head domain of nucleotide exchange factor GrpE"/>
    <property type="match status" value="1"/>
</dbReference>
<dbReference type="GO" id="GO:0006457">
    <property type="term" value="P:protein folding"/>
    <property type="evidence" value="ECO:0007669"/>
    <property type="project" value="InterPro"/>
</dbReference>
<evidence type="ECO:0000313" key="14">
    <source>
        <dbReference type="Proteomes" id="UP000823877"/>
    </source>
</evidence>
<evidence type="ECO:0000256" key="4">
    <source>
        <dbReference type="ARBA" id="ARBA00022490"/>
    </source>
</evidence>
<proteinExistence type="inferred from homology"/>
<protein>
    <recommendedName>
        <fullName evidence="8 10">Protein GrpE</fullName>
    </recommendedName>
    <alternativeName>
        <fullName evidence="9 10">HSP-70 cofactor</fullName>
    </alternativeName>
</protein>
<dbReference type="EMBL" id="DWXN01000010">
    <property type="protein sequence ID" value="HJB75052.1"/>
    <property type="molecule type" value="Genomic_DNA"/>
</dbReference>
<keyword evidence="4 10" id="KW-0963">Cytoplasm</keyword>
<evidence type="ECO:0000256" key="7">
    <source>
        <dbReference type="ARBA" id="ARBA00053401"/>
    </source>
</evidence>
<dbReference type="InterPro" id="IPR009012">
    <property type="entry name" value="GrpE_head"/>
</dbReference>
<keyword evidence="5 10" id="KW-0346">Stress response</keyword>
<evidence type="ECO:0000256" key="2">
    <source>
        <dbReference type="ARBA" id="ARBA00009054"/>
    </source>
</evidence>
<evidence type="ECO:0000256" key="8">
    <source>
        <dbReference type="ARBA" id="ARBA00072274"/>
    </source>
</evidence>
<dbReference type="GO" id="GO:0042803">
    <property type="term" value="F:protein homodimerization activity"/>
    <property type="evidence" value="ECO:0007669"/>
    <property type="project" value="InterPro"/>
</dbReference>
<evidence type="ECO:0000256" key="9">
    <source>
        <dbReference type="ARBA" id="ARBA00076414"/>
    </source>
</evidence>
<evidence type="ECO:0000256" key="6">
    <source>
        <dbReference type="ARBA" id="ARBA00023186"/>
    </source>
</evidence>
<name>A0A9D2MI65_9FIRM</name>
<evidence type="ECO:0000256" key="11">
    <source>
        <dbReference type="RuleBase" id="RU004478"/>
    </source>
</evidence>
<reference evidence="13" key="2">
    <citation type="submission" date="2021-04" db="EMBL/GenBank/DDBJ databases">
        <authorList>
            <person name="Gilroy R."/>
        </authorList>
    </citation>
    <scope>NUCLEOTIDE SEQUENCE</scope>
    <source>
        <strain evidence="13">CHK188-16595</strain>
    </source>
</reference>
<dbReference type="InterPro" id="IPR000740">
    <property type="entry name" value="GrpE"/>
</dbReference>
<dbReference type="FunFam" id="2.30.22.10:FF:000001">
    <property type="entry name" value="Protein GrpE"/>
    <property type="match status" value="1"/>
</dbReference>
<dbReference type="PRINTS" id="PR00773">
    <property type="entry name" value="GRPEPROTEIN"/>
</dbReference>
<gene>
    <name evidence="10 13" type="primary">grpE</name>
    <name evidence="13" type="ORF">IAA37_05175</name>
</gene>
<dbReference type="Gene3D" id="2.30.22.10">
    <property type="entry name" value="Head domain of nucleotide exchange factor GrpE"/>
    <property type="match status" value="1"/>
</dbReference>
<comment type="similarity">
    <text evidence="2 10 11">Belongs to the GrpE family.</text>
</comment>
<evidence type="ECO:0000256" key="3">
    <source>
        <dbReference type="ARBA" id="ARBA00011738"/>
    </source>
</evidence>
<reference evidence="13" key="1">
    <citation type="journal article" date="2021" name="PeerJ">
        <title>Extensive microbial diversity within the chicken gut microbiome revealed by metagenomics and culture.</title>
        <authorList>
            <person name="Gilroy R."/>
            <person name="Ravi A."/>
            <person name="Getino M."/>
            <person name="Pursley I."/>
            <person name="Horton D.L."/>
            <person name="Alikhan N.F."/>
            <person name="Baker D."/>
            <person name="Gharbi K."/>
            <person name="Hall N."/>
            <person name="Watson M."/>
            <person name="Adriaenssens E.M."/>
            <person name="Foster-Nyarko E."/>
            <person name="Jarju S."/>
            <person name="Secka A."/>
            <person name="Antonio M."/>
            <person name="Oren A."/>
            <person name="Chaudhuri R.R."/>
            <person name="La Ragione R."/>
            <person name="Hildebrand F."/>
            <person name="Pallen M.J."/>
        </authorList>
    </citation>
    <scope>NUCLEOTIDE SEQUENCE</scope>
    <source>
        <strain evidence="13">CHK188-16595</strain>
    </source>
</reference>